<dbReference type="Proteomes" id="UP000824533">
    <property type="component" value="Linkage Group LG10"/>
</dbReference>
<protein>
    <submittedName>
        <fullName evidence="1">Uncharacterized protein</fullName>
    </submittedName>
</protein>
<dbReference type="EMBL" id="CM034396">
    <property type="protein sequence ID" value="KAJ0178480.1"/>
    <property type="molecule type" value="Genomic_DNA"/>
</dbReference>
<sequence length="1269" mass="144158">MECLKTPSSSKSECAPRTRKQHKSRGNRSVDSSSSIASGRLTSLINIEENMASFALSPVPSRLSVLSDNTDIQEPRRRSWWRKLEENSREIMDVFESNKNVEPNNFLEELDIEVLSQEQKNYNIDLPDSSESESIASIVMPQRRLFTQKENQPPKNLNALIDSRKSIDKQDRSKIIADDVTNVNKNKLFQSKTRSKPILSVAILNVKSNKTSDVTKESELPNGQVRNIFGHHDGGKRKDICTKFVGNGNDDLSINKTLIDNSEKRTTKKNPVRNIFGNHSGIKRKNMFADFIGSESGSMSANETFVSKSKESEEMRNKVRNIFENATGVTRRNIFTEFVTIENEVLDKSQSRELREPSPTSSCTTDIEIDDWKQLPSSTMMEHQLIDTIETSAKKSKLSQVKADSSNANTIVNKTRRSNKSILLQNTSKSSPDSVRDITQKIDMSVSQGIKNKSKKSIQNEHIPKIIVNDESLNMIAPKNNSVSNSGTKNSNITVINNSTRVQNNSKRSSTTITQENNAKKQNNLHESSSKPFYENTAESTVSNLLKSKANEENNENHQVNKVDNNKTNPNEQQIDNHIMEGDEEIQNESENTADNEMDYQQSESDQEVTKDSTKNDDTNEQMEQSIQNESETGDNENDQSVVDSNGDKNDETDGNESAVNKTDDENESAIDDNDIENESAVNENDDENESAVDANESVVSARESIVDPNESAVMEKDHKIESVFDANESAVNENDEENESVADANDSTVNENDDENESAVDPNEESAIDENDEENEGINNENESAIDENDVENERSVDENDVENEISVDENDIENESASDENDDENEGVGYENDEYERAVNENETTTDFNHITHKSAVNDIDDGNEIAIEDNNEEDESTNEIPNENEINIPDSDNDENSESNIKRENPTARTALQSSPEAILRLNSNHDVSYATQRSTLQATKYSIKDLNIKTSLMPLRESTRMSDGIPNSSEEGSAWDSHRTTRKTLRQTFGRDFTIRKSLRAMVMEKSAKRQTAVNGLHANENSPKVNAMQSGDESSFNLEDNQNISNREDSRQMMQAELEMQQAELEMQKHVEELKKRMFKMGEAAKKYFNDVKKEPHDPFKVPSKPKFTTRETKVARKKVKKQYNYVIPKEMLPDEFLKDLKYKPPKRYQPKNVGWATKRLYRFLESKLEPHYAYRSRVRAERVVRDLYEFVMSVRKVQVAPPTAINGLKHELARLNIIRTHYDFFIFFHEYMPKELGFKVIPDLMNKLPLPRDLYGDILQDNR</sequence>
<evidence type="ECO:0000313" key="2">
    <source>
        <dbReference type="Proteomes" id="UP000824533"/>
    </source>
</evidence>
<keyword evidence="2" id="KW-1185">Reference proteome</keyword>
<reference evidence="1 2" key="1">
    <citation type="journal article" date="2021" name="Front. Genet.">
        <title>Chromosome-Level Genome Assembly Reveals Significant Gene Expansion in the Toll and IMD Signaling Pathways of Dendrolimus kikuchii.</title>
        <authorList>
            <person name="Zhou J."/>
            <person name="Wu P."/>
            <person name="Xiong Z."/>
            <person name="Liu N."/>
            <person name="Zhao N."/>
            <person name="Ji M."/>
            <person name="Qiu Y."/>
            <person name="Yang B."/>
        </authorList>
    </citation>
    <scope>NUCLEOTIDE SEQUENCE [LARGE SCALE GENOMIC DNA]</scope>
    <source>
        <strain evidence="1">Ann1</strain>
    </source>
</reference>
<evidence type="ECO:0000313" key="1">
    <source>
        <dbReference type="EMBL" id="KAJ0178480.1"/>
    </source>
</evidence>
<accession>A0ACC1D3T2</accession>
<organism evidence="1 2">
    <name type="scientific">Dendrolimus kikuchii</name>
    <dbReference type="NCBI Taxonomy" id="765133"/>
    <lineage>
        <taxon>Eukaryota</taxon>
        <taxon>Metazoa</taxon>
        <taxon>Ecdysozoa</taxon>
        <taxon>Arthropoda</taxon>
        <taxon>Hexapoda</taxon>
        <taxon>Insecta</taxon>
        <taxon>Pterygota</taxon>
        <taxon>Neoptera</taxon>
        <taxon>Endopterygota</taxon>
        <taxon>Lepidoptera</taxon>
        <taxon>Glossata</taxon>
        <taxon>Ditrysia</taxon>
        <taxon>Bombycoidea</taxon>
        <taxon>Lasiocampidae</taxon>
        <taxon>Dendrolimus</taxon>
    </lineage>
</organism>
<name>A0ACC1D3T2_9NEOP</name>
<proteinExistence type="predicted"/>
<gene>
    <name evidence="1" type="ORF">K1T71_006303</name>
</gene>
<comment type="caution">
    <text evidence="1">The sequence shown here is derived from an EMBL/GenBank/DDBJ whole genome shotgun (WGS) entry which is preliminary data.</text>
</comment>